<dbReference type="EMBL" id="WHWB01021539">
    <property type="protein sequence ID" value="KAJ7428678.1"/>
    <property type="molecule type" value="Genomic_DNA"/>
</dbReference>
<evidence type="ECO:0008006" key="5">
    <source>
        <dbReference type="Google" id="ProtNLM"/>
    </source>
</evidence>
<keyword evidence="2" id="KW-0732">Signal</keyword>
<evidence type="ECO:0000256" key="1">
    <source>
        <dbReference type="SAM" id="MobiDB-lite"/>
    </source>
</evidence>
<proteinExistence type="predicted"/>
<feature type="signal peptide" evidence="2">
    <location>
        <begin position="1"/>
        <end position="20"/>
    </location>
</feature>
<comment type="caution">
    <text evidence="3">The sequence shown here is derived from an EMBL/GenBank/DDBJ whole genome shotgun (WGS) entry which is preliminary data.</text>
</comment>
<evidence type="ECO:0000313" key="4">
    <source>
        <dbReference type="Proteomes" id="UP001145742"/>
    </source>
</evidence>
<protein>
    <recommendedName>
        <fullName evidence="5">Secreted protein</fullName>
    </recommendedName>
</protein>
<name>A0ABQ9DZH0_9PASS</name>
<gene>
    <name evidence="3" type="ORF">WISP_01007</name>
</gene>
<evidence type="ECO:0000313" key="3">
    <source>
        <dbReference type="EMBL" id="KAJ7428678.1"/>
    </source>
</evidence>
<feature type="chain" id="PRO_5045399216" description="Secreted protein" evidence="2">
    <location>
        <begin position="21"/>
        <end position="129"/>
    </location>
</feature>
<evidence type="ECO:0000256" key="2">
    <source>
        <dbReference type="SAM" id="SignalP"/>
    </source>
</evidence>
<feature type="region of interest" description="Disordered" evidence="1">
    <location>
        <begin position="37"/>
        <end position="129"/>
    </location>
</feature>
<accession>A0ABQ9DZH0</accession>
<reference evidence="3" key="1">
    <citation type="submission" date="2019-10" db="EMBL/GenBank/DDBJ databases">
        <authorList>
            <person name="Soares A.E.R."/>
            <person name="Aleixo A."/>
            <person name="Schneider P."/>
            <person name="Miyaki C.Y."/>
            <person name="Schneider M.P."/>
            <person name="Mello C."/>
            <person name="Vasconcelos A.T.R."/>
        </authorList>
    </citation>
    <scope>NUCLEOTIDE SEQUENCE</scope>
    <source>
        <tissue evidence="3">Muscle</tissue>
    </source>
</reference>
<feature type="compositionally biased region" description="Polar residues" evidence="1">
    <location>
        <begin position="113"/>
        <end position="122"/>
    </location>
</feature>
<feature type="compositionally biased region" description="Polar residues" evidence="1">
    <location>
        <begin position="78"/>
        <end position="87"/>
    </location>
</feature>
<organism evidence="3 4">
    <name type="scientific">Willisornis vidua</name>
    <name type="common">Xingu scale-backed antbird</name>
    <dbReference type="NCBI Taxonomy" id="1566151"/>
    <lineage>
        <taxon>Eukaryota</taxon>
        <taxon>Metazoa</taxon>
        <taxon>Chordata</taxon>
        <taxon>Craniata</taxon>
        <taxon>Vertebrata</taxon>
        <taxon>Euteleostomi</taxon>
        <taxon>Archelosauria</taxon>
        <taxon>Archosauria</taxon>
        <taxon>Dinosauria</taxon>
        <taxon>Saurischia</taxon>
        <taxon>Theropoda</taxon>
        <taxon>Coelurosauria</taxon>
        <taxon>Aves</taxon>
        <taxon>Neognathae</taxon>
        <taxon>Neoaves</taxon>
        <taxon>Telluraves</taxon>
        <taxon>Australaves</taxon>
        <taxon>Passeriformes</taxon>
        <taxon>Thamnophilidae</taxon>
        <taxon>Willisornis</taxon>
    </lineage>
</organism>
<keyword evidence="4" id="KW-1185">Reference proteome</keyword>
<sequence length="129" mass="13242">MVSVAGITVVKVLVLGLTGSAGPARTCATGENTWGTPTAGFTNWVPGAANAQSGGTQGAAGPGAAHPSLVPDRPIPAHSQNNQSQPSLEEPIPAYSQINQFQPSLEEPIPAYSQINQSQPSLSRDLIPF</sequence>
<dbReference type="Proteomes" id="UP001145742">
    <property type="component" value="Unassembled WGS sequence"/>
</dbReference>